<name>A0A0A0LQ33_CUCSA</name>
<dbReference type="PANTHER" id="PTHR47480">
    <property type="entry name" value="EG45-LIKE DOMAIN CONTAINING PROTEIN"/>
    <property type="match status" value="1"/>
</dbReference>
<dbReference type="SUPFAM" id="SSF50685">
    <property type="entry name" value="Barwin-like endoglucanases"/>
    <property type="match status" value="1"/>
</dbReference>
<evidence type="ECO:0000313" key="3">
    <source>
        <dbReference type="EMBL" id="KGN62912.1"/>
    </source>
</evidence>
<gene>
    <name evidence="3" type="ORF">Csa_2G379920</name>
</gene>
<feature type="chain" id="PRO_5001966218" description="Expansin-like EG45 domain-containing protein" evidence="1">
    <location>
        <begin position="28"/>
        <end position="142"/>
    </location>
</feature>
<accession>A0A0A0LQ33</accession>
<keyword evidence="1" id="KW-0732">Signal</keyword>
<keyword evidence="4" id="KW-1185">Reference proteome</keyword>
<evidence type="ECO:0000313" key="4">
    <source>
        <dbReference type="Proteomes" id="UP000029981"/>
    </source>
</evidence>
<dbReference type="OMA" id="ACYNDSA"/>
<dbReference type="PROSITE" id="PS50842">
    <property type="entry name" value="EXPANSIN_EG45"/>
    <property type="match status" value="1"/>
</dbReference>
<protein>
    <recommendedName>
        <fullName evidence="2">Expansin-like EG45 domain-containing protein</fullName>
    </recommendedName>
</protein>
<reference evidence="3 4" key="3">
    <citation type="journal article" date="2010" name="BMC Genomics">
        <title>Transcriptome sequencing and comparative analysis of cucumber flowers with different sex types.</title>
        <authorList>
            <person name="Guo S."/>
            <person name="Zheng Y."/>
            <person name="Joung J.G."/>
            <person name="Liu S."/>
            <person name="Zhang Z."/>
            <person name="Crasta O.R."/>
            <person name="Sobral B.W."/>
            <person name="Xu Y."/>
            <person name="Huang S."/>
            <person name="Fei Z."/>
        </authorList>
    </citation>
    <scope>NUCLEOTIDE SEQUENCE [LARGE SCALE GENOMIC DNA]</scope>
    <source>
        <strain evidence="4">cv. 9930</strain>
    </source>
</reference>
<dbReference type="Gramene" id="KGN62912">
    <property type="protein sequence ID" value="KGN62912"/>
    <property type="gene ID" value="Csa_2G379920"/>
</dbReference>
<feature type="domain" description="Expansin-like EG45" evidence="2">
    <location>
        <begin position="30"/>
        <end position="142"/>
    </location>
</feature>
<sequence length="142" mass="15439">MSNPLFLSRRCLFSIFFIAHLFHLSHGDVGTATTYGPPYTPTACFGNDLSMFPTNNMFGAAGEGIWDNGAACGRQYRVSCFSSAVPDSCVSDQTIMITIVDRAVSTSSKALVADTTMTLSRMAYKVIVQKNTPLVTVEYTQN</sequence>
<evidence type="ECO:0000259" key="2">
    <source>
        <dbReference type="PROSITE" id="PS50842"/>
    </source>
</evidence>
<feature type="signal peptide" evidence="1">
    <location>
        <begin position="1"/>
        <end position="27"/>
    </location>
</feature>
<dbReference type="Gene3D" id="2.40.40.10">
    <property type="entry name" value="RlpA-like domain"/>
    <property type="match status" value="1"/>
</dbReference>
<dbReference type="AlphaFoldDB" id="A0A0A0LQ33"/>
<proteinExistence type="predicted"/>
<dbReference type="eggNOG" id="ENOG502S147">
    <property type="taxonomic scope" value="Eukaryota"/>
</dbReference>
<organism evidence="3 4">
    <name type="scientific">Cucumis sativus</name>
    <name type="common">Cucumber</name>
    <dbReference type="NCBI Taxonomy" id="3659"/>
    <lineage>
        <taxon>Eukaryota</taxon>
        <taxon>Viridiplantae</taxon>
        <taxon>Streptophyta</taxon>
        <taxon>Embryophyta</taxon>
        <taxon>Tracheophyta</taxon>
        <taxon>Spermatophyta</taxon>
        <taxon>Magnoliopsida</taxon>
        <taxon>eudicotyledons</taxon>
        <taxon>Gunneridae</taxon>
        <taxon>Pentapetalae</taxon>
        <taxon>rosids</taxon>
        <taxon>fabids</taxon>
        <taxon>Cucurbitales</taxon>
        <taxon>Cucurbitaceae</taxon>
        <taxon>Benincaseae</taxon>
        <taxon>Cucumis</taxon>
    </lineage>
</organism>
<evidence type="ECO:0000256" key="1">
    <source>
        <dbReference type="SAM" id="SignalP"/>
    </source>
</evidence>
<dbReference type="InterPro" id="IPR007112">
    <property type="entry name" value="Expansin/allergen_DPBB_dom"/>
</dbReference>
<reference evidence="3 4" key="2">
    <citation type="journal article" date="2009" name="PLoS ONE">
        <title>An integrated genetic and cytogenetic map of the cucumber genome.</title>
        <authorList>
            <person name="Ren Y."/>
            <person name="Zhang Z."/>
            <person name="Liu J."/>
            <person name="Staub J.E."/>
            <person name="Han Y."/>
            <person name="Cheng Z."/>
            <person name="Li X."/>
            <person name="Lu J."/>
            <person name="Miao H."/>
            <person name="Kang H."/>
            <person name="Xie B."/>
            <person name="Gu X."/>
            <person name="Wang X."/>
            <person name="Du Y."/>
            <person name="Jin W."/>
            <person name="Huang S."/>
        </authorList>
    </citation>
    <scope>NUCLEOTIDE SEQUENCE [LARGE SCALE GENOMIC DNA]</scope>
    <source>
        <strain evidence="4">cv. 9930</strain>
    </source>
</reference>
<reference evidence="3 4" key="4">
    <citation type="journal article" date="2011" name="BMC Genomics">
        <title>RNA-Seq improves annotation of protein-coding genes in the cucumber genome.</title>
        <authorList>
            <person name="Li Z."/>
            <person name="Zhang Z."/>
            <person name="Yan P."/>
            <person name="Huang S."/>
            <person name="Fei Z."/>
            <person name="Lin K."/>
        </authorList>
    </citation>
    <scope>NUCLEOTIDE SEQUENCE [LARGE SCALE GENOMIC DNA]</scope>
    <source>
        <strain evidence="4">cv. 9930</strain>
    </source>
</reference>
<dbReference type="InterPro" id="IPR036908">
    <property type="entry name" value="RlpA-like_sf"/>
</dbReference>
<dbReference type="CDD" id="cd22269">
    <property type="entry name" value="DPBB_EG45-like"/>
    <property type="match status" value="1"/>
</dbReference>
<dbReference type="EMBL" id="CM002923">
    <property type="protein sequence ID" value="KGN62912.1"/>
    <property type="molecule type" value="Genomic_DNA"/>
</dbReference>
<dbReference type="Proteomes" id="UP000029981">
    <property type="component" value="Chromosome 2"/>
</dbReference>
<reference evidence="3 4" key="1">
    <citation type="journal article" date="2009" name="Nat. Genet.">
        <title>The genome of the cucumber, Cucumis sativus L.</title>
        <authorList>
            <person name="Huang S."/>
            <person name="Li R."/>
            <person name="Zhang Z."/>
            <person name="Li L."/>
            <person name="Gu X."/>
            <person name="Fan W."/>
            <person name="Lucas W.J."/>
            <person name="Wang X."/>
            <person name="Xie B."/>
            <person name="Ni P."/>
            <person name="Ren Y."/>
            <person name="Zhu H."/>
            <person name="Li J."/>
            <person name="Lin K."/>
            <person name="Jin W."/>
            <person name="Fei Z."/>
            <person name="Li G."/>
            <person name="Staub J."/>
            <person name="Kilian A."/>
            <person name="van der Vossen E.A."/>
            <person name="Wu Y."/>
            <person name="Guo J."/>
            <person name="He J."/>
            <person name="Jia Z."/>
            <person name="Ren Y."/>
            <person name="Tian G."/>
            <person name="Lu Y."/>
            <person name="Ruan J."/>
            <person name="Qian W."/>
            <person name="Wang M."/>
            <person name="Huang Q."/>
            <person name="Li B."/>
            <person name="Xuan Z."/>
            <person name="Cao J."/>
            <person name="Asan"/>
            <person name="Wu Z."/>
            <person name="Zhang J."/>
            <person name="Cai Q."/>
            <person name="Bai Y."/>
            <person name="Zhao B."/>
            <person name="Han Y."/>
            <person name="Li Y."/>
            <person name="Li X."/>
            <person name="Wang S."/>
            <person name="Shi Q."/>
            <person name="Liu S."/>
            <person name="Cho W.K."/>
            <person name="Kim J.Y."/>
            <person name="Xu Y."/>
            <person name="Heller-Uszynska K."/>
            <person name="Miao H."/>
            <person name="Cheng Z."/>
            <person name="Zhang S."/>
            <person name="Wu J."/>
            <person name="Yang Y."/>
            <person name="Kang H."/>
            <person name="Li M."/>
            <person name="Liang H."/>
            <person name="Ren X."/>
            <person name="Shi Z."/>
            <person name="Wen M."/>
            <person name="Jian M."/>
            <person name="Yang H."/>
            <person name="Zhang G."/>
            <person name="Yang Z."/>
            <person name="Chen R."/>
            <person name="Liu S."/>
            <person name="Li J."/>
            <person name="Ma L."/>
            <person name="Liu H."/>
            <person name="Zhou Y."/>
            <person name="Zhao J."/>
            <person name="Fang X."/>
            <person name="Li G."/>
            <person name="Fang L."/>
            <person name="Li Y."/>
            <person name="Liu D."/>
            <person name="Zheng H."/>
            <person name="Zhang Y."/>
            <person name="Qin N."/>
            <person name="Li Z."/>
            <person name="Yang G."/>
            <person name="Yang S."/>
            <person name="Bolund L."/>
            <person name="Kristiansen K."/>
            <person name="Zheng H."/>
            <person name="Li S."/>
            <person name="Zhang X."/>
            <person name="Yang H."/>
            <person name="Wang J."/>
            <person name="Sun R."/>
            <person name="Zhang B."/>
            <person name="Jiang S."/>
            <person name="Wang J."/>
            <person name="Du Y."/>
            <person name="Li S."/>
        </authorList>
    </citation>
    <scope>NUCLEOTIDE SEQUENCE [LARGE SCALE GENOMIC DNA]</scope>
    <source>
        <strain evidence="4">cv. 9930</strain>
    </source>
</reference>
<dbReference type="STRING" id="3659.A0A0A0LQ33"/>
<dbReference type="OrthoDB" id="587249at2759"/>
<dbReference type="PANTHER" id="PTHR47480:SF1">
    <property type="entry name" value="EG45-LIKE DOMAIN CONTAINING PROTEIN 1"/>
    <property type="match status" value="1"/>
</dbReference>
<dbReference type="KEGG" id="csv:105434664"/>